<organism evidence="1 2">
    <name type="scientific">Porites lobata</name>
    <dbReference type="NCBI Taxonomy" id="104759"/>
    <lineage>
        <taxon>Eukaryota</taxon>
        <taxon>Metazoa</taxon>
        <taxon>Cnidaria</taxon>
        <taxon>Anthozoa</taxon>
        <taxon>Hexacorallia</taxon>
        <taxon>Scleractinia</taxon>
        <taxon>Fungiina</taxon>
        <taxon>Poritidae</taxon>
        <taxon>Porites</taxon>
    </lineage>
</organism>
<keyword evidence="2" id="KW-1185">Reference proteome</keyword>
<comment type="caution">
    <text evidence="1">The sequence shown here is derived from an EMBL/GenBank/DDBJ whole genome shotgun (WGS) entry which is preliminary data.</text>
</comment>
<evidence type="ECO:0000313" key="2">
    <source>
        <dbReference type="Proteomes" id="UP001159405"/>
    </source>
</evidence>
<name>A0ABN8MYD4_9CNID</name>
<feature type="non-terminal residue" evidence="1">
    <location>
        <position position="241"/>
    </location>
</feature>
<proteinExistence type="predicted"/>
<accession>A0ABN8MYD4</accession>
<dbReference type="InterPro" id="IPR027417">
    <property type="entry name" value="P-loop_NTPase"/>
</dbReference>
<reference evidence="1 2" key="1">
    <citation type="submission" date="2022-05" db="EMBL/GenBank/DDBJ databases">
        <authorList>
            <consortium name="Genoscope - CEA"/>
            <person name="William W."/>
        </authorList>
    </citation>
    <scope>NUCLEOTIDE SEQUENCE [LARGE SCALE GENOMIC DNA]</scope>
</reference>
<dbReference type="EMBL" id="CALNXK010000006">
    <property type="protein sequence ID" value="CAH3038806.1"/>
    <property type="molecule type" value="Genomic_DNA"/>
</dbReference>
<dbReference type="Proteomes" id="UP001159405">
    <property type="component" value="Unassembled WGS sequence"/>
</dbReference>
<gene>
    <name evidence="1" type="ORF">PLOB_00039451</name>
</gene>
<protein>
    <submittedName>
        <fullName evidence="1">Uncharacterized protein</fullName>
    </submittedName>
</protein>
<dbReference type="Gene3D" id="3.40.50.300">
    <property type="entry name" value="P-loop containing nucleotide triphosphate hydrolases"/>
    <property type="match status" value="1"/>
</dbReference>
<evidence type="ECO:0000313" key="1">
    <source>
        <dbReference type="EMBL" id="CAH3038806.1"/>
    </source>
</evidence>
<sequence length="241" mass="27479">MFTFAVETFISKLARSLEQKRNANLADDKGHSYKYAGKSSFTPEVACQPEDNKQWVVFIDTNRSFSVYTEITLLAAQRLIIPVNADDFSREALESLLHSVYGIAKADHRLPDDFQLYDQKLTFGSKARKNGLRRPMIYLLIHNRATRYNLRSAEAFRQLATRSFAALKRAFNNNRQVFQQNLRLINAEQYFGDIGDFHTAGIVALHYGCPLAKLKDIYSSLTQVPFVHGTVALNSQQIDIH</sequence>